<name>A0A9D4RAU2_DREPO</name>
<dbReference type="AlphaFoldDB" id="A0A9D4RAU2"/>
<evidence type="ECO:0000313" key="2">
    <source>
        <dbReference type="Proteomes" id="UP000828390"/>
    </source>
</evidence>
<keyword evidence="2" id="KW-1185">Reference proteome</keyword>
<sequence>MDENAMFEEDDFVSVAEENGNSINAFLECDNLMSFMNRSKVIYARSSTIEDADRDVFCSMRLI</sequence>
<dbReference type="Proteomes" id="UP000828390">
    <property type="component" value="Unassembled WGS sequence"/>
</dbReference>
<dbReference type="EMBL" id="JAIWYP010000003">
    <property type="protein sequence ID" value="KAH3859575.1"/>
    <property type="molecule type" value="Genomic_DNA"/>
</dbReference>
<gene>
    <name evidence="1" type="ORF">DPMN_102392</name>
</gene>
<organism evidence="1 2">
    <name type="scientific">Dreissena polymorpha</name>
    <name type="common">Zebra mussel</name>
    <name type="synonym">Mytilus polymorpha</name>
    <dbReference type="NCBI Taxonomy" id="45954"/>
    <lineage>
        <taxon>Eukaryota</taxon>
        <taxon>Metazoa</taxon>
        <taxon>Spiralia</taxon>
        <taxon>Lophotrochozoa</taxon>
        <taxon>Mollusca</taxon>
        <taxon>Bivalvia</taxon>
        <taxon>Autobranchia</taxon>
        <taxon>Heteroconchia</taxon>
        <taxon>Euheterodonta</taxon>
        <taxon>Imparidentia</taxon>
        <taxon>Neoheterodontei</taxon>
        <taxon>Myida</taxon>
        <taxon>Dreissenoidea</taxon>
        <taxon>Dreissenidae</taxon>
        <taxon>Dreissena</taxon>
    </lineage>
</organism>
<proteinExistence type="predicted"/>
<reference evidence="1" key="1">
    <citation type="journal article" date="2019" name="bioRxiv">
        <title>The Genome of the Zebra Mussel, Dreissena polymorpha: A Resource for Invasive Species Research.</title>
        <authorList>
            <person name="McCartney M.A."/>
            <person name="Auch B."/>
            <person name="Kono T."/>
            <person name="Mallez S."/>
            <person name="Zhang Y."/>
            <person name="Obille A."/>
            <person name="Becker A."/>
            <person name="Abrahante J.E."/>
            <person name="Garbe J."/>
            <person name="Badalamenti J.P."/>
            <person name="Herman A."/>
            <person name="Mangelson H."/>
            <person name="Liachko I."/>
            <person name="Sullivan S."/>
            <person name="Sone E.D."/>
            <person name="Koren S."/>
            <person name="Silverstein K.A.T."/>
            <person name="Beckman K.B."/>
            <person name="Gohl D.M."/>
        </authorList>
    </citation>
    <scope>NUCLEOTIDE SEQUENCE</scope>
    <source>
        <strain evidence="1">Duluth1</strain>
        <tissue evidence="1">Whole animal</tissue>
    </source>
</reference>
<protein>
    <submittedName>
        <fullName evidence="1">Uncharacterized protein</fullName>
    </submittedName>
</protein>
<evidence type="ECO:0000313" key="1">
    <source>
        <dbReference type="EMBL" id="KAH3859575.1"/>
    </source>
</evidence>
<accession>A0A9D4RAU2</accession>
<reference evidence="1" key="2">
    <citation type="submission" date="2020-11" db="EMBL/GenBank/DDBJ databases">
        <authorList>
            <person name="McCartney M.A."/>
            <person name="Auch B."/>
            <person name="Kono T."/>
            <person name="Mallez S."/>
            <person name="Becker A."/>
            <person name="Gohl D.M."/>
            <person name="Silverstein K.A.T."/>
            <person name="Koren S."/>
            <person name="Bechman K.B."/>
            <person name="Herman A."/>
            <person name="Abrahante J.E."/>
            <person name="Garbe J."/>
        </authorList>
    </citation>
    <scope>NUCLEOTIDE SEQUENCE</scope>
    <source>
        <strain evidence="1">Duluth1</strain>
        <tissue evidence="1">Whole animal</tissue>
    </source>
</reference>
<comment type="caution">
    <text evidence="1">The sequence shown here is derived from an EMBL/GenBank/DDBJ whole genome shotgun (WGS) entry which is preliminary data.</text>
</comment>